<keyword evidence="4" id="KW-0533">Nickel</keyword>
<evidence type="ECO:0000256" key="12">
    <source>
        <dbReference type="ARBA" id="ARBA00038669"/>
    </source>
</evidence>
<dbReference type="Gene3D" id="1.10.3720.10">
    <property type="entry name" value="MetI-like"/>
    <property type="match status" value="1"/>
</dbReference>
<dbReference type="Pfam" id="PF00528">
    <property type="entry name" value="BPD_transp_1"/>
    <property type="match status" value="1"/>
</dbReference>
<comment type="similarity">
    <text evidence="10">Belongs to the binding-protein-dependent transport system permease family. OppBC subfamily.</text>
</comment>
<keyword evidence="2 15" id="KW-0813">Transport</keyword>
<evidence type="ECO:0000256" key="10">
    <source>
        <dbReference type="ARBA" id="ARBA00024202"/>
    </source>
</evidence>
<dbReference type="AlphaFoldDB" id="A0A3M8DK08"/>
<keyword evidence="5 15" id="KW-0812">Transmembrane</keyword>
<comment type="subunit">
    <text evidence="12">The complex is composed of two ATP-binding proteins (NikD and NikE), two transmembrane proteins (NikB and NikC) and a solute-binding protein (NikA).</text>
</comment>
<evidence type="ECO:0000313" key="18">
    <source>
        <dbReference type="Proteomes" id="UP000271031"/>
    </source>
</evidence>
<name>A0A3M8DK08_9BACL</name>
<dbReference type="EMBL" id="RHHQ01000011">
    <property type="protein sequence ID" value="RNB87725.1"/>
    <property type="molecule type" value="Genomic_DNA"/>
</dbReference>
<evidence type="ECO:0000256" key="4">
    <source>
        <dbReference type="ARBA" id="ARBA00022596"/>
    </source>
</evidence>
<dbReference type="OrthoDB" id="24153at2"/>
<evidence type="ECO:0000313" key="17">
    <source>
        <dbReference type="EMBL" id="RNB87725.1"/>
    </source>
</evidence>
<accession>A0A3M8DK08</accession>
<keyword evidence="9 15" id="KW-0472">Membrane</keyword>
<comment type="subcellular location">
    <subcellularLocation>
        <location evidence="1 15">Cell membrane</location>
        <topology evidence="1 15">Multi-pass membrane protein</topology>
    </subcellularLocation>
</comment>
<feature type="transmembrane region" description="Helical" evidence="15">
    <location>
        <begin position="12"/>
        <end position="30"/>
    </location>
</feature>
<evidence type="ECO:0000256" key="6">
    <source>
        <dbReference type="ARBA" id="ARBA00022989"/>
    </source>
</evidence>
<dbReference type="PANTHER" id="PTHR43163:SF5">
    <property type="entry name" value="GLUTATHIONE TRANSPORT SYSTEM PERMEASE PROTEIN GSIC"/>
    <property type="match status" value="1"/>
</dbReference>
<feature type="transmembrane region" description="Helical" evidence="15">
    <location>
        <begin position="227"/>
        <end position="253"/>
    </location>
</feature>
<evidence type="ECO:0000256" key="14">
    <source>
        <dbReference type="ARBA" id="ARBA00044774"/>
    </source>
</evidence>
<keyword evidence="7" id="KW-0406">Ion transport</keyword>
<dbReference type="GO" id="GO:0005886">
    <property type="term" value="C:plasma membrane"/>
    <property type="evidence" value="ECO:0007669"/>
    <property type="project" value="UniProtKB-SubCell"/>
</dbReference>
<dbReference type="InterPro" id="IPR050045">
    <property type="entry name" value="Opp2B"/>
</dbReference>
<keyword evidence="6 15" id="KW-1133">Transmembrane helix</keyword>
<gene>
    <name evidence="17" type="ORF">EDM56_14090</name>
</gene>
<evidence type="ECO:0000256" key="3">
    <source>
        <dbReference type="ARBA" id="ARBA00022475"/>
    </source>
</evidence>
<comment type="function">
    <text evidence="11">Part of the ABC transporter complex GsiABCD involved in glutathione import. Probably responsible for the translocation of the substrate across the membrane.</text>
</comment>
<comment type="caution">
    <text evidence="17">The sequence shown here is derived from an EMBL/GenBank/DDBJ whole genome shotgun (WGS) entry which is preliminary data.</text>
</comment>
<keyword evidence="18" id="KW-1185">Reference proteome</keyword>
<dbReference type="PANTHER" id="PTHR43163">
    <property type="entry name" value="DIPEPTIDE TRANSPORT SYSTEM PERMEASE PROTEIN DPPB-RELATED"/>
    <property type="match status" value="1"/>
</dbReference>
<organism evidence="17 18">
    <name type="scientific">Brevibacillus fluminis</name>
    <dbReference type="NCBI Taxonomy" id="511487"/>
    <lineage>
        <taxon>Bacteria</taxon>
        <taxon>Bacillati</taxon>
        <taxon>Bacillota</taxon>
        <taxon>Bacilli</taxon>
        <taxon>Bacillales</taxon>
        <taxon>Paenibacillaceae</taxon>
        <taxon>Brevibacillus</taxon>
    </lineage>
</organism>
<evidence type="ECO:0000256" key="8">
    <source>
        <dbReference type="ARBA" id="ARBA00023112"/>
    </source>
</evidence>
<evidence type="ECO:0000256" key="1">
    <source>
        <dbReference type="ARBA" id="ARBA00004651"/>
    </source>
</evidence>
<protein>
    <recommendedName>
        <fullName evidence="13">Glutathione transport system permease protein GsiC</fullName>
    </recommendedName>
    <alternativeName>
        <fullName evidence="14">Nickel import system permease protein NikB</fullName>
    </alternativeName>
</protein>
<evidence type="ECO:0000256" key="13">
    <source>
        <dbReference type="ARBA" id="ARBA00041107"/>
    </source>
</evidence>
<feature type="transmembrane region" description="Helical" evidence="15">
    <location>
        <begin position="273"/>
        <end position="299"/>
    </location>
</feature>
<dbReference type="InterPro" id="IPR000515">
    <property type="entry name" value="MetI-like"/>
</dbReference>
<dbReference type="Pfam" id="PF19300">
    <property type="entry name" value="BPD_transp_1_N"/>
    <property type="match status" value="1"/>
</dbReference>
<evidence type="ECO:0000256" key="9">
    <source>
        <dbReference type="ARBA" id="ARBA00023136"/>
    </source>
</evidence>
<feature type="transmembrane region" description="Helical" evidence="15">
    <location>
        <begin position="134"/>
        <end position="157"/>
    </location>
</feature>
<evidence type="ECO:0000256" key="15">
    <source>
        <dbReference type="RuleBase" id="RU363032"/>
    </source>
</evidence>
<sequence length="306" mass="34140">MIRYMVKRITGMIPMLFIVSVIIFLFIHVIPGDPARIALGADATGEAVANLRTSMGLDQPLFQQYVTYIKNLLRGDFGNSFKSHEPVSKILWEKFLLTLELTLWGMGWSLIVGILMGVIAAVRRNRWPDYVGMSISIVGLSMPEFWFGFLLIDLFSIKLGWLPTGGTEGWGSLIMPSLTLGIGVLGLFARFTRTSLLEVMKEDYIRTAKAKGVSKQLVILKHALRNALIPLVTMSGIQFGFMLSGAVVIEVVFSWPGMGVLLVDAVKFRDFPVIQGSMFLFTLEFLVITLIVDLLYALLNPQMRID</sequence>
<evidence type="ECO:0000256" key="5">
    <source>
        <dbReference type="ARBA" id="ARBA00022692"/>
    </source>
</evidence>
<dbReference type="PROSITE" id="PS50928">
    <property type="entry name" value="ABC_TM1"/>
    <property type="match status" value="1"/>
</dbReference>
<feature type="transmembrane region" description="Helical" evidence="15">
    <location>
        <begin position="101"/>
        <end position="122"/>
    </location>
</feature>
<dbReference type="InterPro" id="IPR045621">
    <property type="entry name" value="BPD_transp_1_N"/>
</dbReference>
<dbReference type="NCBIfam" id="NF045470">
    <property type="entry name" value="Opp2B"/>
    <property type="match status" value="1"/>
</dbReference>
<dbReference type="InterPro" id="IPR035906">
    <property type="entry name" value="MetI-like_sf"/>
</dbReference>
<keyword evidence="3" id="KW-1003">Cell membrane</keyword>
<dbReference type="SUPFAM" id="SSF161098">
    <property type="entry name" value="MetI-like"/>
    <property type="match status" value="1"/>
</dbReference>
<evidence type="ECO:0000256" key="11">
    <source>
        <dbReference type="ARBA" id="ARBA00037215"/>
    </source>
</evidence>
<keyword evidence="8" id="KW-0921">Nickel transport</keyword>
<feature type="domain" description="ABC transmembrane type-1" evidence="16">
    <location>
        <begin position="95"/>
        <end position="296"/>
    </location>
</feature>
<reference evidence="17 18" key="1">
    <citation type="submission" date="2018-10" db="EMBL/GenBank/DDBJ databases">
        <title>Phylogenomics of Brevibacillus.</title>
        <authorList>
            <person name="Dunlap C."/>
        </authorList>
    </citation>
    <scope>NUCLEOTIDE SEQUENCE [LARGE SCALE GENOMIC DNA]</scope>
    <source>
        <strain evidence="17 18">JCM 15716</strain>
    </source>
</reference>
<evidence type="ECO:0000256" key="2">
    <source>
        <dbReference type="ARBA" id="ARBA00022448"/>
    </source>
</evidence>
<evidence type="ECO:0000256" key="7">
    <source>
        <dbReference type="ARBA" id="ARBA00023065"/>
    </source>
</evidence>
<dbReference type="Proteomes" id="UP000271031">
    <property type="component" value="Unassembled WGS sequence"/>
</dbReference>
<feature type="transmembrane region" description="Helical" evidence="15">
    <location>
        <begin position="169"/>
        <end position="191"/>
    </location>
</feature>
<proteinExistence type="inferred from homology"/>
<evidence type="ECO:0000259" key="16">
    <source>
        <dbReference type="PROSITE" id="PS50928"/>
    </source>
</evidence>
<dbReference type="CDD" id="cd06261">
    <property type="entry name" value="TM_PBP2"/>
    <property type="match status" value="1"/>
</dbReference>
<dbReference type="GO" id="GO:0015099">
    <property type="term" value="F:nickel cation transmembrane transporter activity"/>
    <property type="evidence" value="ECO:0007669"/>
    <property type="project" value="InterPro"/>
</dbReference>